<dbReference type="AlphaFoldDB" id="A0A369BMT2"/>
<dbReference type="EMBL" id="QPJW01000001">
    <property type="protein sequence ID" value="RCX22900.1"/>
    <property type="molecule type" value="Genomic_DNA"/>
</dbReference>
<evidence type="ECO:0000313" key="2">
    <source>
        <dbReference type="Proteomes" id="UP000253090"/>
    </source>
</evidence>
<accession>A0A369BMT2</accession>
<protein>
    <submittedName>
        <fullName evidence="1">Uncharacterized protein</fullName>
    </submittedName>
</protein>
<comment type="caution">
    <text evidence="1">The sequence shown here is derived from an EMBL/GenBank/DDBJ whole genome shotgun (WGS) entry which is preliminary data.</text>
</comment>
<keyword evidence="2" id="KW-1185">Reference proteome</keyword>
<gene>
    <name evidence="1" type="ORF">DFP94_101489</name>
</gene>
<reference evidence="1 2" key="1">
    <citation type="submission" date="2018-07" db="EMBL/GenBank/DDBJ databases">
        <title>Genomic Encyclopedia of Type Strains, Phase III (KMG-III): the genomes of soil and plant-associated and newly described type strains.</title>
        <authorList>
            <person name="Whitman W."/>
        </authorList>
    </citation>
    <scope>NUCLEOTIDE SEQUENCE [LARGE SCALE GENOMIC DNA]</scope>
    <source>
        <strain evidence="1 2">CECT 8333</strain>
    </source>
</reference>
<dbReference type="Proteomes" id="UP000253090">
    <property type="component" value="Unassembled WGS sequence"/>
</dbReference>
<name>A0A369BMT2_9BACL</name>
<proteinExistence type="predicted"/>
<dbReference type="RefSeq" id="WP_181872998.1">
    <property type="nucleotide sequence ID" value="NZ_QPJW01000001.1"/>
</dbReference>
<organism evidence="1 2">
    <name type="scientific">Fontibacillus phaseoli</name>
    <dbReference type="NCBI Taxonomy" id="1416533"/>
    <lineage>
        <taxon>Bacteria</taxon>
        <taxon>Bacillati</taxon>
        <taxon>Bacillota</taxon>
        <taxon>Bacilli</taxon>
        <taxon>Bacillales</taxon>
        <taxon>Paenibacillaceae</taxon>
        <taxon>Fontibacillus</taxon>
    </lineage>
</organism>
<sequence length="57" mass="6556">MKRYSTYKVRSNPNMVPQISQNVRLSSFDDAFLLYNGAPEVYEDPADYIRLKGGRIA</sequence>
<evidence type="ECO:0000313" key="1">
    <source>
        <dbReference type="EMBL" id="RCX22900.1"/>
    </source>
</evidence>